<reference evidence="3" key="1">
    <citation type="submission" date="2023-07" db="EMBL/GenBank/DDBJ databases">
        <title>draft genome sequence of fig (Ficus carica).</title>
        <authorList>
            <person name="Takahashi T."/>
            <person name="Nishimura K."/>
        </authorList>
    </citation>
    <scope>NUCLEOTIDE SEQUENCE</scope>
</reference>
<evidence type="ECO:0000313" key="2">
    <source>
        <dbReference type="EMBL" id="GMN61271.1"/>
    </source>
</evidence>
<sequence>MIEIDGGEGRSYPKWNEKLVLDLPPHAEVVTVEVHCKTVFGDKIVGTASMLASNFAGGYMPESYLHFLSYRLKDSRGQRNGIINISMRTKVPAPEYSFAVSVPKKMTVGVPVGKSNIGSVVTGVPVLYAYNFNRNL</sequence>
<proteinExistence type="predicted"/>
<protein>
    <recommendedName>
        <fullName evidence="1">C2 domain-containing protein</fullName>
    </recommendedName>
</protein>
<dbReference type="InterPro" id="IPR000008">
    <property type="entry name" value="C2_dom"/>
</dbReference>
<evidence type="ECO:0000313" key="3">
    <source>
        <dbReference type="EMBL" id="GMN61336.1"/>
    </source>
</evidence>
<comment type="caution">
    <text evidence="3">The sequence shown here is derived from an EMBL/GenBank/DDBJ whole genome shotgun (WGS) entry which is preliminary data.</text>
</comment>
<keyword evidence="4" id="KW-1185">Reference proteome</keyword>
<organism evidence="3 4">
    <name type="scientific">Ficus carica</name>
    <name type="common">Common fig</name>
    <dbReference type="NCBI Taxonomy" id="3494"/>
    <lineage>
        <taxon>Eukaryota</taxon>
        <taxon>Viridiplantae</taxon>
        <taxon>Streptophyta</taxon>
        <taxon>Embryophyta</taxon>
        <taxon>Tracheophyta</taxon>
        <taxon>Spermatophyta</taxon>
        <taxon>Magnoliopsida</taxon>
        <taxon>eudicotyledons</taxon>
        <taxon>Gunneridae</taxon>
        <taxon>Pentapetalae</taxon>
        <taxon>rosids</taxon>
        <taxon>fabids</taxon>
        <taxon>Rosales</taxon>
        <taxon>Moraceae</taxon>
        <taxon>Ficeae</taxon>
        <taxon>Ficus</taxon>
    </lineage>
</organism>
<gene>
    <name evidence="2" type="ORF">TIFTF001_030363</name>
    <name evidence="3" type="ORF">TIFTF001_030431</name>
</gene>
<dbReference type="Proteomes" id="UP001187192">
    <property type="component" value="Unassembled WGS sequence"/>
</dbReference>
<name>A0AA88DU62_FICCA</name>
<accession>A0AA88DU62</accession>
<evidence type="ECO:0000313" key="4">
    <source>
        <dbReference type="Proteomes" id="UP001187192"/>
    </source>
</evidence>
<dbReference type="EMBL" id="BTGU01000110">
    <property type="protein sequence ID" value="GMN61336.1"/>
    <property type="molecule type" value="Genomic_DNA"/>
</dbReference>
<dbReference type="PANTHER" id="PTHR32246:SF17">
    <property type="entry name" value="BON1-ASSOCIATED PROTEIN 2"/>
    <property type="match status" value="1"/>
</dbReference>
<dbReference type="EMBL" id="BTGU01000109">
    <property type="protein sequence ID" value="GMN61271.1"/>
    <property type="molecule type" value="Genomic_DNA"/>
</dbReference>
<evidence type="ECO:0000259" key="1">
    <source>
        <dbReference type="Pfam" id="PF00168"/>
    </source>
</evidence>
<dbReference type="AlphaFoldDB" id="A0AA88DU62"/>
<dbReference type="InterPro" id="IPR035892">
    <property type="entry name" value="C2_domain_sf"/>
</dbReference>
<dbReference type="Pfam" id="PF00168">
    <property type="entry name" value="C2"/>
    <property type="match status" value="1"/>
</dbReference>
<dbReference type="SUPFAM" id="SSF49562">
    <property type="entry name" value="C2 domain (Calcium/lipid-binding domain, CaLB)"/>
    <property type="match status" value="1"/>
</dbReference>
<dbReference type="PANTHER" id="PTHR32246">
    <property type="entry name" value="INGRESSION PROTEIN FIC1"/>
    <property type="match status" value="1"/>
</dbReference>
<feature type="domain" description="C2" evidence="1">
    <location>
        <begin position="13"/>
        <end position="56"/>
    </location>
</feature>